<dbReference type="GO" id="GO:0004311">
    <property type="term" value="F:geranylgeranyl diphosphate synthase activity"/>
    <property type="evidence" value="ECO:0007669"/>
    <property type="project" value="InterPro"/>
</dbReference>
<evidence type="ECO:0000313" key="3">
    <source>
        <dbReference type="EMBL" id="GIG54124.1"/>
    </source>
</evidence>
<keyword evidence="2" id="KW-0808">Transferase</keyword>
<sequence>MSRSRQRAANDNETSLELYDQAAQAASAQVIAHYSTSFGVGSRMLPRAMRHHIESVYAMVRVADEIVDTYMGPDAPALLDDFEAEVLRAMDGRFSTNLVAHAFGATSRAVGIDRTMVDPFFASMRMDLERTEHDQASFERYVFGSAEVVGEMCLAVFVNTRTGPRPIPDDLRAGARRLGAAYQKVNFLRDLGADSEQLGRSYFPGISASTLTDHQLAGLVEDCRADIDAARATLPGLPRRARIAVATTIDIYERLLTQIAATDASALVATRVRVSDPTKLALAARNIVGRQS</sequence>
<dbReference type="AlphaFoldDB" id="A0A919Q157"/>
<protein>
    <submittedName>
        <fullName evidence="3">Phytoene synthase</fullName>
    </submittedName>
</protein>
<dbReference type="Pfam" id="PF00494">
    <property type="entry name" value="SQS_PSY"/>
    <property type="match status" value="1"/>
</dbReference>
<organism evidence="3 4">
    <name type="scientific">Demequina activiva</name>
    <dbReference type="NCBI Taxonomy" id="1582364"/>
    <lineage>
        <taxon>Bacteria</taxon>
        <taxon>Bacillati</taxon>
        <taxon>Actinomycetota</taxon>
        <taxon>Actinomycetes</taxon>
        <taxon>Micrococcales</taxon>
        <taxon>Demequinaceae</taxon>
        <taxon>Demequina</taxon>
    </lineage>
</organism>
<evidence type="ECO:0000256" key="1">
    <source>
        <dbReference type="ARBA" id="ARBA00004684"/>
    </source>
</evidence>
<dbReference type="RefSeq" id="WP_203653618.1">
    <property type="nucleotide sequence ID" value="NZ_BONR01000001.1"/>
</dbReference>
<evidence type="ECO:0000256" key="2">
    <source>
        <dbReference type="ARBA" id="ARBA00022679"/>
    </source>
</evidence>
<dbReference type="SFLD" id="SFLDG01212">
    <property type="entry name" value="Phytoene_synthase_like"/>
    <property type="match status" value="1"/>
</dbReference>
<proteinExistence type="predicted"/>
<name>A0A919Q157_9MICO</name>
<dbReference type="InterPro" id="IPR008949">
    <property type="entry name" value="Isoprenoid_synthase_dom_sf"/>
</dbReference>
<comment type="pathway">
    <text evidence="1">Carotenoid biosynthesis; phytoene biosynthesis.</text>
</comment>
<gene>
    <name evidence="3" type="ORF">Dac01nite_08760</name>
</gene>
<dbReference type="PROSITE" id="PS01045">
    <property type="entry name" value="SQUALEN_PHYTOEN_SYN_2"/>
    <property type="match status" value="1"/>
</dbReference>
<dbReference type="InterPro" id="IPR044843">
    <property type="entry name" value="Trans_IPPS_bact-type"/>
</dbReference>
<dbReference type="SFLD" id="SFLDS00005">
    <property type="entry name" value="Isoprenoid_Synthase_Type_I"/>
    <property type="match status" value="1"/>
</dbReference>
<reference evidence="3" key="1">
    <citation type="submission" date="2021-01" db="EMBL/GenBank/DDBJ databases">
        <title>Whole genome shotgun sequence of Demequina activiva NBRC 110675.</title>
        <authorList>
            <person name="Komaki H."/>
            <person name="Tamura T."/>
        </authorList>
    </citation>
    <scope>NUCLEOTIDE SEQUENCE</scope>
    <source>
        <strain evidence="3">NBRC 110675</strain>
    </source>
</reference>
<dbReference type="Gene3D" id="1.10.600.10">
    <property type="entry name" value="Farnesyl Diphosphate Synthase"/>
    <property type="match status" value="1"/>
</dbReference>
<dbReference type="InterPro" id="IPR002060">
    <property type="entry name" value="Squ/phyt_synthse"/>
</dbReference>
<dbReference type="SFLD" id="SFLDG01018">
    <property type="entry name" value="Squalene/Phytoene_Synthase_Lik"/>
    <property type="match status" value="1"/>
</dbReference>
<dbReference type="GO" id="GO:0008299">
    <property type="term" value="P:isoprenoid biosynthetic process"/>
    <property type="evidence" value="ECO:0007669"/>
    <property type="project" value="UniProtKB-ARBA"/>
</dbReference>
<comment type="caution">
    <text evidence="3">The sequence shown here is derived from an EMBL/GenBank/DDBJ whole genome shotgun (WGS) entry which is preliminary data.</text>
</comment>
<dbReference type="EMBL" id="BONR01000001">
    <property type="protein sequence ID" value="GIG54124.1"/>
    <property type="molecule type" value="Genomic_DNA"/>
</dbReference>
<accession>A0A919Q157</accession>
<dbReference type="SUPFAM" id="SSF48576">
    <property type="entry name" value="Terpenoid synthases"/>
    <property type="match status" value="1"/>
</dbReference>
<dbReference type="Proteomes" id="UP000652354">
    <property type="component" value="Unassembled WGS sequence"/>
</dbReference>
<keyword evidence="4" id="KW-1185">Reference proteome</keyword>
<dbReference type="PANTHER" id="PTHR31480">
    <property type="entry name" value="BIFUNCTIONAL LYCOPENE CYCLASE/PHYTOENE SYNTHASE"/>
    <property type="match status" value="1"/>
</dbReference>
<evidence type="ECO:0000313" key="4">
    <source>
        <dbReference type="Proteomes" id="UP000652354"/>
    </source>
</evidence>
<dbReference type="InterPro" id="IPR019845">
    <property type="entry name" value="Squalene/phytoene_synthase_CS"/>
</dbReference>